<feature type="non-terminal residue" evidence="1">
    <location>
        <position position="1"/>
    </location>
</feature>
<accession>X1D1J2</accession>
<evidence type="ECO:0000313" key="1">
    <source>
        <dbReference type="EMBL" id="GAH13992.1"/>
    </source>
</evidence>
<proteinExistence type="predicted"/>
<dbReference type="AlphaFoldDB" id="X1D1J2"/>
<sequence>EFPYGRYEFTLPPNSISRVLDYLLLARTFDETVIYDNLAAKKLYNIDIDLSDISNYIEEAINSFFSLKCQYNNVNSNNKMAEYNVSSSLFNQNPNNLPNRAPFQAQNQFTNPRNNNYPFALYQNYKNIPDNPMLYQNNYRNPNPRMRQIQTPEDLNYYGNTMRQYLPPNYNQNEFFLQNFYNTNRIQNYEPTQFDDGFGNNFSDIDQKNLLMRKLEQMQRYDRSFPTRNGIQNYNNFLNDPAKYNTNQKVRNMPQ</sequence>
<dbReference type="EMBL" id="BART01031401">
    <property type="protein sequence ID" value="GAH13992.1"/>
    <property type="molecule type" value="Genomic_DNA"/>
</dbReference>
<protein>
    <submittedName>
        <fullName evidence="1">Uncharacterized protein</fullName>
    </submittedName>
</protein>
<name>X1D1J2_9ZZZZ</name>
<feature type="non-terminal residue" evidence="1">
    <location>
        <position position="255"/>
    </location>
</feature>
<comment type="caution">
    <text evidence="1">The sequence shown here is derived from an EMBL/GenBank/DDBJ whole genome shotgun (WGS) entry which is preliminary data.</text>
</comment>
<reference evidence="1" key="1">
    <citation type="journal article" date="2014" name="Front. Microbiol.">
        <title>High frequency of phylogenetically diverse reductive dehalogenase-homologous genes in deep subseafloor sedimentary metagenomes.</title>
        <authorList>
            <person name="Kawai M."/>
            <person name="Futagami T."/>
            <person name="Toyoda A."/>
            <person name="Takaki Y."/>
            <person name="Nishi S."/>
            <person name="Hori S."/>
            <person name="Arai W."/>
            <person name="Tsubouchi T."/>
            <person name="Morono Y."/>
            <person name="Uchiyama I."/>
            <person name="Ito T."/>
            <person name="Fujiyama A."/>
            <person name="Inagaki F."/>
            <person name="Takami H."/>
        </authorList>
    </citation>
    <scope>NUCLEOTIDE SEQUENCE</scope>
    <source>
        <strain evidence="1">Expedition CK06-06</strain>
    </source>
</reference>
<organism evidence="1">
    <name type="scientific">marine sediment metagenome</name>
    <dbReference type="NCBI Taxonomy" id="412755"/>
    <lineage>
        <taxon>unclassified sequences</taxon>
        <taxon>metagenomes</taxon>
        <taxon>ecological metagenomes</taxon>
    </lineage>
</organism>
<gene>
    <name evidence="1" type="ORF">S01H4_54549</name>
</gene>